<evidence type="ECO:0000256" key="7">
    <source>
        <dbReference type="PIRSR" id="PIRSR006019-2"/>
    </source>
</evidence>
<comment type="cofactor">
    <cofactor evidence="1 7">
        <name>Zn(2+)</name>
        <dbReference type="ChEBI" id="CHEBI:29105"/>
    </cofactor>
</comment>
<feature type="active site" description="Proton donor" evidence="6">
    <location>
        <position position="70"/>
    </location>
</feature>
<evidence type="ECO:0000256" key="3">
    <source>
        <dbReference type="ARBA" id="ARBA00022723"/>
    </source>
</evidence>
<dbReference type="PROSITE" id="PS00903">
    <property type="entry name" value="CYT_DCMP_DEAMINASES_1"/>
    <property type="match status" value="1"/>
</dbReference>
<dbReference type="EMBL" id="LR796423">
    <property type="protein sequence ID" value="CAB4143763.1"/>
    <property type="molecule type" value="Genomic_DNA"/>
</dbReference>
<evidence type="ECO:0000256" key="6">
    <source>
        <dbReference type="PIRSR" id="PIRSR006019-1"/>
    </source>
</evidence>
<dbReference type="Gene3D" id="3.40.140.10">
    <property type="entry name" value="Cytidine Deaminase, domain 2"/>
    <property type="match status" value="1"/>
</dbReference>
<evidence type="ECO:0000256" key="2">
    <source>
        <dbReference type="ARBA" id="ARBA00006576"/>
    </source>
</evidence>
<feature type="binding site" evidence="7">
    <location>
        <position position="68"/>
    </location>
    <ligand>
        <name>Zn(2+)</name>
        <dbReference type="ChEBI" id="CHEBI:29105"/>
        <note>catalytic</note>
    </ligand>
</feature>
<evidence type="ECO:0000256" key="1">
    <source>
        <dbReference type="ARBA" id="ARBA00001947"/>
    </source>
</evidence>
<keyword evidence="5 7" id="KW-0862">Zinc</keyword>
<name>A0A6J5MEI4_9CAUD</name>
<reference evidence="9" key="1">
    <citation type="submission" date="2020-04" db="EMBL/GenBank/DDBJ databases">
        <authorList>
            <person name="Chiriac C."/>
            <person name="Salcher M."/>
            <person name="Ghai R."/>
            <person name="Kavagutti S V."/>
        </authorList>
    </citation>
    <scope>NUCLEOTIDE SEQUENCE</scope>
</reference>
<dbReference type="SUPFAM" id="SSF53927">
    <property type="entry name" value="Cytidine deaminase-like"/>
    <property type="match status" value="1"/>
</dbReference>
<dbReference type="InterPro" id="IPR016193">
    <property type="entry name" value="Cytidine_deaminase-like"/>
</dbReference>
<proteinExistence type="inferred from homology"/>
<feature type="domain" description="CMP/dCMP-type deaminase" evidence="8">
    <location>
        <begin position="3"/>
        <end position="133"/>
    </location>
</feature>
<comment type="similarity">
    <text evidence="2">Belongs to the cytidine and deoxycytidylate deaminase family.</text>
</comment>
<accession>A0A6J5MEI4</accession>
<dbReference type="InterPro" id="IPR015517">
    <property type="entry name" value="dCMP_deaminase-rel"/>
</dbReference>
<dbReference type="GO" id="GO:0006220">
    <property type="term" value="P:pyrimidine nucleotide metabolic process"/>
    <property type="evidence" value="ECO:0007669"/>
    <property type="project" value="InterPro"/>
</dbReference>
<dbReference type="PANTHER" id="PTHR11086">
    <property type="entry name" value="DEOXYCYTIDYLATE DEAMINASE-RELATED"/>
    <property type="match status" value="1"/>
</dbReference>
<dbReference type="InterPro" id="IPR016192">
    <property type="entry name" value="APOBEC/CMP_deaminase_Zn-bd"/>
</dbReference>
<dbReference type="InterPro" id="IPR016473">
    <property type="entry name" value="dCMP_deaminase"/>
</dbReference>
<keyword evidence="3 7" id="KW-0479">Metal-binding</keyword>
<dbReference type="PANTHER" id="PTHR11086:SF18">
    <property type="entry name" value="DEOXYCYTIDYLATE DEAMINASE"/>
    <property type="match status" value="1"/>
</dbReference>
<dbReference type="GO" id="GO:0008270">
    <property type="term" value="F:zinc ion binding"/>
    <property type="evidence" value="ECO:0007669"/>
    <property type="project" value="InterPro"/>
</dbReference>
<evidence type="ECO:0000313" key="9">
    <source>
        <dbReference type="EMBL" id="CAB4143763.1"/>
    </source>
</evidence>
<dbReference type="InterPro" id="IPR002125">
    <property type="entry name" value="CMP_dCMP_dom"/>
</dbReference>
<evidence type="ECO:0000259" key="8">
    <source>
        <dbReference type="PROSITE" id="PS51747"/>
    </source>
</evidence>
<organism evidence="9">
    <name type="scientific">uncultured Caudovirales phage</name>
    <dbReference type="NCBI Taxonomy" id="2100421"/>
    <lineage>
        <taxon>Viruses</taxon>
        <taxon>Duplodnaviria</taxon>
        <taxon>Heunggongvirae</taxon>
        <taxon>Uroviricota</taxon>
        <taxon>Caudoviricetes</taxon>
        <taxon>Peduoviridae</taxon>
        <taxon>Maltschvirus</taxon>
        <taxon>Maltschvirus maltsch</taxon>
    </lineage>
</organism>
<evidence type="ECO:0000256" key="4">
    <source>
        <dbReference type="ARBA" id="ARBA00022801"/>
    </source>
</evidence>
<sequence length="141" mass="16162">MVNWDKRFLELAEHVAQWSKDPRTKVGAVIVDEKKRVVSVGYNGFPRGVHDDPDRYEDRTTKHLFVAHAERNALDNAPLMVDGCTIYVPLLPCNECAKSIIQKGIIRVVTYAPDRDGTMFNWDITRKMFYEAGVKLVEHSK</sequence>
<dbReference type="GO" id="GO:0004132">
    <property type="term" value="F:dCMP deaminase activity"/>
    <property type="evidence" value="ECO:0007669"/>
    <property type="project" value="InterPro"/>
</dbReference>
<keyword evidence="4" id="KW-0378">Hydrolase</keyword>
<dbReference type="CDD" id="cd01286">
    <property type="entry name" value="deoxycytidylate_deaminase"/>
    <property type="match status" value="1"/>
</dbReference>
<dbReference type="PIRSF" id="PIRSF006019">
    <property type="entry name" value="dCMP_deaminase"/>
    <property type="match status" value="1"/>
</dbReference>
<feature type="binding site" evidence="7">
    <location>
        <position position="96"/>
    </location>
    <ligand>
        <name>Zn(2+)</name>
        <dbReference type="ChEBI" id="CHEBI:29105"/>
        <note>catalytic</note>
    </ligand>
</feature>
<dbReference type="PROSITE" id="PS51747">
    <property type="entry name" value="CYT_DCMP_DEAMINASES_2"/>
    <property type="match status" value="1"/>
</dbReference>
<dbReference type="InterPro" id="IPR035105">
    <property type="entry name" value="Deoxycytidylate_deaminase_dom"/>
</dbReference>
<protein>
    <submittedName>
        <fullName evidence="9">ComEB Deoxycytidylate deaminase</fullName>
    </submittedName>
</protein>
<gene>
    <name evidence="9" type="ORF">UFOVP447_229</name>
</gene>
<evidence type="ECO:0000256" key="5">
    <source>
        <dbReference type="ARBA" id="ARBA00022833"/>
    </source>
</evidence>
<feature type="binding site" evidence="7">
    <location>
        <position position="93"/>
    </location>
    <ligand>
        <name>Zn(2+)</name>
        <dbReference type="ChEBI" id="CHEBI:29105"/>
        <note>catalytic</note>
    </ligand>
</feature>
<dbReference type="Pfam" id="PF00383">
    <property type="entry name" value="dCMP_cyt_deam_1"/>
    <property type="match status" value="1"/>
</dbReference>